<accession>A0A0E9QQY5</accession>
<dbReference type="AlphaFoldDB" id="A0A0E9QQY5"/>
<reference evidence="1" key="2">
    <citation type="journal article" date="2015" name="Fish Shellfish Immunol.">
        <title>Early steps in the European eel (Anguilla anguilla)-Vibrio vulnificus interaction in the gills: Role of the RtxA13 toxin.</title>
        <authorList>
            <person name="Callol A."/>
            <person name="Pajuelo D."/>
            <person name="Ebbesson L."/>
            <person name="Teles M."/>
            <person name="MacKenzie S."/>
            <person name="Amaro C."/>
        </authorList>
    </citation>
    <scope>NUCLEOTIDE SEQUENCE</scope>
</reference>
<proteinExistence type="predicted"/>
<sequence length="31" mass="3517">MMSSPPQPPPLSKALLSCQMLQMLWMPFQTP</sequence>
<evidence type="ECO:0000313" key="1">
    <source>
        <dbReference type="EMBL" id="JAH18877.1"/>
    </source>
</evidence>
<name>A0A0E9QQY5_ANGAN</name>
<dbReference type="EMBL" id="GBXM01089700">
    <property type="protein sequence ID" value="JAH18877.1"/>
    <property type="molecule type" value="Transcribed_RNA"/>
</dbReference>
<protein>
    <submittedName>
        <fullName evidence="1">Uncharacterized protein</fullName>
    </submittedName>
</protein>
<reference evidence="1" key="1">
    <citation type="submission" date="2014-11" db="EMBL/GenBank/DDBJ databases">
        <authorList>
            <person name="Amaro Gonzalez C."/>
        </authorList>
    </citation>
    <scope>NUCLEOTIDE SEQUENCE</scope>
</reference>
<organism evidence="1">
    <name type="scientific">Anguilla anguilla</name>
    <name type="common">European freshwater eel</name>
    <name type="synonym">Muraena anguilla</name>
    <dbReference type="NCBI Taxonomy" id="7936"/>
    <lineage>
        <taxon>Eukaryota</taxon>
        <taxon>Metazoa</taxon>
        <taxon>Chordata</taxon>
        <taxon>Craniata</taxon>
        <taxon>Vertebrata</taxon>
        <taxon>Euteleostomi</taxon>
        <taxon>Actinopterygii</taxon>
        <taxon>Neopterygii</taxon>
        <taxon>Teleostei</taxon>
        <taxon>Anguilliformes</taxon>
        <taxon>Anguillidae</taxon>
        <taxon>Anguilla</taxon>
    </lineage>
</organism>